<proteinExistence type="predicted"/>
<dbReference type="InterPro" id="IPR027381">
    <property type="entry name" value="LytR/CpsA/Psr_C"/>
</dbReference>
<accession>A0ABW5XIX0</accession>
<protein>
    <submittedName>
        <fullName evidence="2">LytR C-terminal domain-containing protein</fullName>
    </submittedName>
</protein>
<dbReference type="Proteomes" id="UP001597391">
    <property type="component" value="Unassembled WGS sequence"/>
</dbReference>
<name>A0ABW5XIX0_9MICO</name>
<dbReference type="EMBL" id="JBHUOP010000011">
    <property type="protein sequence ID" value="MFD2841818.1"/>
    <property type="molecule type" value="Genomic_DNA"/>
</dbReference>
<dbReference type="Pfam" id="PF13399">
    <property type="entry name" value="LytR_C"/>
    <property type="match status" value="1"/>
</dbReference>
<sequence length="87" mass="9266">MDRSISVRVLNASGRQGVAATEAAKLTQDGFTNVTPDNFQGDLPSNSIIYYKGAGNQANAERIGELLGITNLSEVSELRAEVSVVIR</sequence>
<evidence type="ECO:0000259" key="1">
    <source>
        <dbReference type="Pfam" id="PF13399"/>
    </source>
</evidence>
<gene>
    <name evidence="2" type="ORF">ACFSYH_14750</name>
</gene>
<evidence type="ECO:0000313" key="2">
    <source>
        <dbReference type="EMBL" id="MFD2841818.1"/>
    </source>
</evidence>
<dbReference type="RefSeq" id="WP_377468231.1">
    <property type="nucleotide sequence ID" value="NZ_JBHUOP010000011.1"/>
</dbReference>
<reference evidence="3" key="1">
    <citation type="journal article" date="2019" name="Int. J. Syst. Evol. Microbiol.">
        <title>The Global Catalogue of Microorganisms (GCM) 10K type strain sequencing project: providing services to taxonomists for standard genome sequencing and annotation.</title>
        <authorList>
            <consortium name="The Broad Institute Genomics Platform"/>
            <consortium name="The Broad Institute Genome Sequencing Center for Infectious Disease"/>
            <person name="Wu L."/>
            <person name="Ma J."/>
        </authorList>
    </citation>
    <scope>NUCLEOTIDE SEQUENCE [LARGE SCALE GENOMIC DNA]</scope>
    <source>
        <strain evidence="3">KCTC 33576</strain>
    </source>
</reference>
<keyword evidence="3" id="KW-1185">Reference proteome</keyword>
<comment type="caution">
    <text evidence="2">The sequence shown here is derived from an EMBL/GenBank/DDBJ whole genome shotgun (WGS) entry which is preliminary data.</text>
</comment>
<dbReference type="Gene3D" id="3.30.70.2390">
    <property type="match status" value="1"/>
</dbReference>
<feature type="domain" description="LytR/CpsA/Psr regulator C-terminal" evidence="1">
    <location>
        <begin position="5"/>
        <end position="86"/>
    </location>
</feature>
<organism evidence="2 3">
    <name type="scientific">Populibacterium corticicola</name>
    <dbReference type="NCBI Taxonomy" id="1812826"/>
    <lineage>
        <taxon>Bacteria</taxon>
        <taxon>Bacillati</taxon>
        <taxon>Actinomycetota</taxon>
        <taxon>Actinomycetes</taxon>
        <taxon>Micrococcales</taxon>
        <taxon>Jonesiaceae</taxon>
        <taxon>Populibacterium</taxon>
    </lineage>
</organism>
<evidence type="ECO:0000313" key="3">
    <source>
        <dbReference type="Proteomes" id="UP001597391"/>
    </source>
</evidence>